<feature type="domain" description="Reverse transcriptase" evidence="1">
    <location>
        <begin position="6"/>
        <end position="270"/>
    </location>
</feature>
<dbReference type="Proteomes" id="UP001281410">
    <property type="component" value="Unassembled WGS sequence"/>
</dbReference>
<evidence type="ECO:0000313" key="2">
    <source>
        <dbReference type="EMBL" id="KAK3199050.1"/>
    </source>
</evidence>
<dbReference type="SUPFAM" id="SSF56672">
    <property type="entry name" value="DNA/RNA polymerases"/>
    <property type="match status" value="1"/>
</dbReference>
<sequence length="506" mass="57636">MNFINEFCNNGSIVKDLNNSFIALIPKIGNPTSIIDFRPISLLESMYKVLAKVLANRMKKVMGSVIGDSQMAFVKNRQIVDSFVIAEEIIHKWKGDKKGGLLVKLDFEKAYDSVDHGYLDEMMEDMGFCERWKGWIKECISSPQLSVLVNGCPTTTFGVERGLRQGNPLSPFLFNIVVEGLNSMLHKAINLDLVSGECFGGNDVQVSHIQFADDTILFLKPKVEYLCNVKRILRCFELVSGLKINFHKSCVVRVVKGLEEEAIPWASIFRWNKASLAITYLGLPMGARPGRNSFWNPIVNKIEKRLAPWKKRFLSKGGRLVLIKSVLASIPNYFLSIFKIPVGVAQKIERIQMSFLWGDGKFKRKVHAVNWVEVCKSKVKGGLGIGRVVDKNKAMLAKWIWHFGREKKALWRRVMVAKAVHCLLKTGSPSSKLVEEGFRVVVGKGDRADFWNEIKWDSKPLKDAFPRIYALAVKKCGTIREFGNWVSSEWVWDVKTKRRLFDWEQQ</sequence>
<dbReference type="CDD" id="cd01650">
    <property type="entry name" value="RT_nLTR_like"/>
    <property type="match status" value="1"/>
</dbReference>
<dbReference type="PANTHER" id="PTHR33116">
    <property type="entry name" value="REVERSE TRANSCRIPTASE ZINC-BINDING DOMAIN-CONTAINING PROTEIN-RELATED-RELATED"/>
    <property type="match status" value="1"/>
</dbReference>
<dbReference type="AlphaFoldDB" id="A0AAE0A1K0"/>
<evidence type="ECO:0000313" key="3">
    <source>
        <dbReference type="Proteomes" id="UP001281410"/>
    </source>
</evidence>
<dbReference type="PROSITE" id="PS50878">
    <property type="entry name" value="RT_POL"/>
    <property type="match status" value="1"/>
</dbReference>
<organism evidence="2 3">
    <name type="scientific">Dipteronia sinensis</name>
    <dbReference type="NCBI Taxonomy" id="43782"/>
    <lineage>
        <taxon>Eukaryota</taxon>
        <taxon>Viridiplantae</taxon>
        <taxon>Streptophyta</taxon>
        <taxon>Embryophyta</taxon>
        <taxon>Tracheophyta</taxon>
        <taxon>Spermatophyta</taxon>
        <taxon>Magnoliopsida</taxon>
        <taxon>eudicotyledons</taxon>
        <taxon>Gunneridae</taxon>
        <taxon>Pentapetalae</taxon>
        <taxon>rosids</taxon>
        <taxon>malvids</taxon>
        <taxon>Sapindales</taxon>
        <taxon>Sapindaceae</taxon>
        <taxon>Hippocastanoideae</taxon>
        <taxon>Acereae</taxon>
        <taxon>Dipteronia</taxon>
    </lineage>
</organism>
<comment type="caution">
    <text evidence="2">The sequence shown here is derived from an EMBL/GenBank/DDBJ whole genome shotgun (WGS) entry which is preliminary data.</text>
</comment>
<name>A0AAE0A1K0_9ROSI</name>
<accession>A0AAE0A1K0</accession>
<dbReference type="InterPro" id="IPR000477">
    <property type="entry name" value="RT_dom"/>
</dbReference>
<proteinExistence type="predicted"/>
<dbReference type="PANTHER" id="PTHR33116:SF75">
    <property type="entry name" value="RIBONUCLEASE H PROTEIN"/>
    <property type="match status" value="1"/>
</dbReference>
<reference evidence="2" key="1">
    <citation type="journal article" date="2023" name="Plant J.">
        <title>Genome sequences and population genomics provide insights into the demographic history, inbreeding, and mutation load of two 'living fossil' tree species of Dipteronia.</title>
        <authorList>
            <person name="Feng Y."/>
            <person name="Comes H.P."/>
            <person name="Chen J."/>
            <person name="Zhu S."/>
            <person name="Lu R."/>
            <person name="Zhang X."/>
            <person name="Li P."/>
            <person name="Qiu J."/>
            <person name="Olsen K.M."/>
            <person name="Qiu Y."/>
        </authorList>
    </citation>
    <scope>NUCLEOTIDE SEQUENCE</scope>
    <source>
        <strain evidence="2">NBL</strain>
    </source>
</reference>
<gene>
    <name evidence="2" type="ORF">Dsin_022465</name>
</gene>
<keyword evidence="3" id="KW-1185">Reference proteome</keyword>
<dbReference type="Pfam" id="PF00078">
    <property type="entry name" value="RVT_1"/>
    <property type="match status" value="1"/>
</dbReference>
<evidence type="ECO:0000259" key="1">
    <source>
        <dbReference type="PROSITE" id="PS50878"/>
    </source>
</evidence>
<dbReference type="EMBL" id="JANJYJ010000007">
    <property type="protein sequence ID" value="KAK3199050.1"/>
    <property type="molecule type" value="Genomic_DNA"/>
</dbReference>
<protein>
    <recommendedName>
        <fullName evidence="1">Reverse transcriptase domain-containing protein</fullName>
    </recommendedName>
</protein>
<dbReference type="InterPro" id="IPR043502">
    <property type="entry name" value="DNA/RNA_pol_sf"/>
</dbReference>